<evidence type="ECO:0000256" key="6">
    <source>
        <dbReference type="ARBA" id="ARBA00023065"/>
    </source>
</evidence>
<keyword evidence="9 10" id="KW-0066">ATP synthesis</keyword>
<dbReference type="GO" id="GO:0005886">
    <property type="term" value="C:plasma membrane"/>
    <property type="evidence" value="ECO:0007669"/>
    <property type="project" value="UniProtKB-SubCell"/>
</dbReference>
<keyword evidence="12" id="KW-1185">Reference proteome</keyword>
<name>A0A1M5HM89_9BACT</name>
<dbReference type="AlphaFoldDB" id="A0A1M5HM89"/>
<keyword evidence="7 10" id="KW-0472">Membrane</keyword>
<keyword evidence="8 10" id="KW-0139">CF(1)</keyword>
<dbReference type="HAMAP" id="MF_00815">
    <property type="entry name" value="ATP_synth_gamma_bact"/>
    <property type="match status" value="1"/>
</dbReference>
<comment type="similarity">
    <text evidence="3 10">Belongs to the ATPase gamma chain family.</text>
</comment>
<dbReference type="NCBIfam" id="TIGR01146">
    <property type="entry name" value="ATPsyn_F1gamma"/>
    <property type="match status" value="1"/>
</dbReference>
<dbReference type="Gene3D" id="3.40.1380.10">
    <property type="match status" value="1"/>
</dbReference>
<evidence type="ECO:0000256" key="3">
    <source>
        <dbReference type="ARBA" id="ARBA00007681"/>
    </source>
</evidence>
<keyword evidence="5 10" id="KW-0375">Hydrogen ion transport</keyword>
<evidence type="ECO:0000313" key="12">
    <source>
        <dbReference type="Proteomes" id="UP000184076"/>
    </source>
</evidence>
<evidence type="ECO:0000256" key="5">
    <source>
        <dbReference type="ARBA" id="ARBA00022781"/>
    </source>
</evidence>
<dbReference type="PRINTS" id="PR00126">
    <property type="entry name" value="ATPASEGAMMA"/>
</dbReference>
<dbReference type="RefSeq" id="WP_073041622.1">
    <property type="nucleotide sequence ID" value="NZ_FQVB01000046.1"/>
</dbReference>
<dbReference type="PROSITE" id="PS00153">
    <property type="entry name" value="ATPASE_GAMMA"/>
    <property type="match status" value="1"/>
</dbReference>
<proteinExistence type="inferred from homology"/>
<comment type="function">
    <text evidence="1 10">Produces ATP from ADP in the presence of a proton gradient across the membrane. The gamma chain is believed to be important in regulating ATPase activity and the flow of protons through the CF(0) complex.</text>
</comment>
<evidence type="ECO:0000256" key="10">
    <source>
        <dbReference type="HAMAP-Rule" id="MF_00815"/>
    </source>
</evidence>
<dbReference type="FunFam" id="3.40.1380.10:FF:000006">
    <property type="entry name" value="ATP synthase gamma chain"/>
    <property type="match status" value="1"/>
</dbReference>
<evidence type="ECO:0000256" key="7">
    <source>
        <dbReference type="ARBA" id="ARBA00023136"/>
    </source>
</evidence>
<dbReference type="CDD" id="cd12151">
    <property type="entry name" value="F1-ATPase_gamma"/>
    <property type="match status" value="1"/>
</dbReference>
<evidence type="ECO:0000256" key="1">
    <source>
        <dbReference type="ARBA" id="ARBA00003456"/>
    </source>
</evidence>
<organism evidence="11 12">
    <name type="scientific">Desulfacinum infernum DSM 9756</name>
    <dbReference type="NCBI Taxonomy" id="1121391"/>
    <lineage>
        <taxon>Bacteria</taxon>
        <taxon>Pseudomonadati</taxon>
        <taxon>Thermodesulfobacteriota</taxon>
        <taxon>Syntrophobacteria</taxon>
        <taxon>Syntrophobacterales</taxon>
        <taxon>Syntrophobacteraceae</taxon>
        <taxon>Desulfacinum</taxon>
    </lineage>
</organism>
<dbReference type="GO" id="GO:0005524">
    <property type="term" value="F:ATP binding"/>
    <property type="evidence" value="ECO:0007669"/>
    <property type="project" value="UniProtKB-UniRule"/>
</dbReference>
<protein>
    <recommendedName>
        <fullName evidence="10">ATP synthase gamma chain</fullName>
    </recommendedName>
    <alternativeName>
        <fullName evidence="10">ATP synthase F1 sector gamma subunit</fullName>
    </alternativeName>
    <alternativeName>
        <fullName evidence="10">F-ATPase gamma subunit</fullName>
    </alternativeName>
</protein>
<comment type="subcellular location">
    <subcellularLocation>
        <location evidence="10">Cell membrane</location>
        <topology evidence="10">Peripheral membrane protein</topology>
    </subcellularLocation>
    <subcellularLocation>
        <location evidence="2">Membrane</location>
        <topology evidence="2">Peripheral membrane protein</topology>
    </subcellularLocation>
</comment>
<evidence type="ECO:0000256" key="9">
    <source>
        <dbReference type="ARBA" id="ARBA00023310"/>
    </source>
</evidence>
<evidence type="ECO:0000256" key="4">
    <source>
        <dbReference type="ARBA" id="ARBA00022448"/>
    </source>
</evidence>
<dbReference type="Gene3D" id="1.10.287.80">
    <property type="entry name" value="ATP synthase, gamma subunit, helix hairpin domain"/>
    <property type="match status" value="1"/>
</dbReference>
<dbReference type="STRING" id="1121391.SAMN02745206_03393"/>
<evidence type="ECO:0000313" key="11">
    <source>
        <dbReference type="EMBL" id="SHG17050.1"/>
    </source>
</evidence>
<dbReference type="Pfam" id="PF00231">
    <property type="entry name" value="ATP-synt"/>
    <property type="match status" value="1"/>
</dbReference>
<evidence type="ECO:0000256" key="2">
    <source>
        <dbReference type="ARBA" id="ARBA00004170"/>
    </source>
</evidence>
<dbReference type="EMBL" id="FQVB01000046">
    <property type="protein sequence ID" value="SHG17050.1"/>
    <property type="molecule type" value="Genomic_DNA"/>
</dbReference>
<evidence type="ECO:0000256" key="8">
    <source>
        <dbReference type="ARBA" id="ARBA00023196"/>
    </source>
</evidence>
<dbReference type="InterPro" id="IPR023632">
    <property type="entry name" value="ATP_synth_F1_gsu_CS"/>
</dbReference>
<reference evidence="12" key="1">
    <citation type="submission" date="2016-11" db="EMBL/GenBank/DDBJ databases">
        <authorList>
            <person name="Varghese N."/>
            <person name="Submissions S."/>
        </authorList>
    </citation>
    <scope>NUCLEOTIDE SEQUENCE [LARGE SCALE GENOMIC DNA]</scope>
    <source>
        <strain evidence="12">DSM 9756</strain>
    </source>
</reference>
<dbReference type="InterPro" id="IPR000131">
    <property type="entry name" value="ATP_synth_F1_gsu"/>
</dbReference>
<dbReference type="Proteomes" id="UP000184076">
    <property type="component" value="Unassembled WGS sequence"/>
</dbReference>
<dbReference type="OrthoDB" id="9812769at2"/>
<dbReference type="GO" id="GO:0042777">
    <property type="term" value="P:proton motive force-driven plasma membrane ATP synthesis"/>
    <property type="evidence" value="ECO:0007669"/>
    <property type="project" value="UniProtKB-UniRule"/>
</dbReference>
<sequence length="290" mass="33241">MATLRDIKRKIDAVKKTSQITKAMNMVAAAKLRGAQENMERFRVYAEKFREVIGRLAAGVEQDGTFELMTPREEVKKVELVLLTADRGLCGSFNNNLIVTAERFIDRKQSEGVEVSMTAAGRKGRDYFKRRRYPIRRELTGLLNKPNYDDAFQLGRQLIELFLDGDADEVYVIYSHFRSMVKQEPTVIRLLPIVPEQQDELEGGREYIFEPSHHELLNDLLPNYVYNQLLDCFYMTAVSEHAARMTAMENATNNCKDMVRDLTLTYNKARQASITKELMDIVGGAEALKK</sequence>
<keyword evidence="6 10" id="KW-0406">Ion transport</keyword>
<dbReference type="GO" id="GO:0045259">
    <property type="term" value="C:proton-transporting ATP synthase complex"/>
    <property type="evidence" value="ECO:0007669"/>
    <property type="project" value="UniProtKB-KW"/>
</dbReference>
<dbReference type="PANTHER" id="PTHR11693:SF22">
    <property type="entry name" value="ATP SYNTHASE SUBUNIT GAMMA, MITOCHONDRIAL"/>
    <property type="match status" value="1"/>
</dbReference>
<keyword evidence="4 10" id="KW-0813">Transport</keyword>
<dbReference type="InterPro" id="IPR035968">
    <property type="entry name" value="ATP_synth_F1_ATPase_gsu"/>
</dbReference>
<gene>
    <name evidence="10" type="primary">atpG</name>
    <name evidence="11" type="ORF">SAMN02745206_03393</name>
</gene>
<dbReference type="GO" id="GO:0046933">
    <property type="term" value="F:proton-transporting ATP synthase activity, rotational mechanism"/>
    <property type="evidence" value="ECO:0007669"/>
    <property type="project" value="UniProtKB-UniRule"/>
</dbReference>
<dbReference type="SUPFAM" id="SSF52943">
    <property type="entry name" value="ATP synthase (F1-ATPase), gamma subunit"/>
    <property type="match status" value="1"/>
</dbReference>
<keyword evidence="10" id="KW-1003">Cell membrane</keyword>
<comment type="subunit">
    <text evidence="10">F-type ATPases have 2 components, CF(1) - the catalytic core - and CF(0) - the membrane proton channel. CF(1) has five subunits: alpha(3), beta(3), gamma(1), delta(1), epsilon(1). CF(0) has three main subunits: a, b and c.</text>
</comment>
<accession>A0A1M5HM89</accession>
<dbReference type="PANTHER" id="PTHR11693">
    <property type="entry name" value="ATP SYNTHASE GAMMA CHAIN"/>
    <property type="match status" value="1"/>
</dbReference>